<protein>
    <submittedName>
        <fullName evidence="1">Uncharacterized protein</fullName>
    </submittedName>
</protein>
<dbReference type="AlphaFoldDB" id="A0A1Q5TCG1"/>
<accession>A0A1Q5TCG1</accession>
<sequence>MTRTLFFCISEDAKPFVAKALREFSPEPQDSPCCYYLVELRVCPDSPEHFKSGLQDGESFESDFINASKEECQNWALDKWRQPAKYNFIEQEIIAIADTRTAQDGTLLMSHYFDCPPDVFPVEVDEHSGPLPPKNQTWYDFRVHHTDSQQLQGSLLFAEPDVACPLFFGYPEKFTNEAGVFEMKKVDKFLADEEV</sequence>
<comment type="caution">
    <text evidence="1">The sequence shown here is derived from an EMBL/GenBank/DDBJ whole genome shotgun (WGS) entry which is preliminary data.</text>
</comment>
<proteinExistence type="predicted"/>
<dbReference type="Proteomes" id="UP000186955">
    <property type="component" value="Unassembled WGS sequence"/>
</dbReference>
<gene>
    <name evidence="1" type="ORF">PENSUB_9816</name>
</gene>
<dbReference type="EMBL" id="MNBE01000683">
    <property type="protein sequence ID" value="OKO97890.1"/>
    <property type="molecule type" value="Genomic_DNA"/>
</dbReference>
<organism evidence="1 2">
    <name type="scientific">Penicillium subrubescens</name>
    <dbReference type="NCBI Taxonomy" id="1316194"/>
    <lineage>
        <taxon>Eukaryota</taxon>
        <taxon>Fungi</taxon>
        <taxon>Dikarya</taxon>
        <taxon>Ascomycota</taxon>
        <taxon>Pezizomycotina</taxon>
        <taxon>Eurotiomycetes</taxon>
        <taxon>Eurotiomycetidae</taxon>
        <taxon>Eurotiales</taxon>
        <taxon>Aspergillaceae</taxon>
        <taxon>Penicillium</taxon>
    </lineage>
</organism>
<evidence type="ECO:0000313" key="2">
    <source>
        <dbReference type="Proteomes" id="UP000186955"/>
    </source>
</evidence>
<name>A0A1Q5TCG1_9EURO</name>
<reference evidence="1 2" key="1">
    <citation type="submission" date="2016-10" db="EMBL/GenBank/DDBJ databases">
        <title>Genome sequence of the ascomycete fungus Penicillium subrubescens.</title>
        <authorList>
            <person name="De Vries R.P."/>
            <person name="Peng M."/>
            <person name="Dilokpimol A."/>
            <person name="Hilden K."/>
            <person name="Makela M.R."/>
            <person name="Grigoriev I."/>
            <person name="Riley R."/>
            <person name="Granchi Z."/>
        </authorList>
    </citation>
    <scope>NUCLEOTIDE SEQUENCE [LARGE SCALE GENOMIC DNA]</scope>
    <source>
        <strain evidence="1 2">CBS 132785</strain>
    </source>
</reference>
<evidence type="ECO:0000313" key="1">
    <source>
        <dbReference type="EMBL" id="OKO97890.1"/>
    </source>
</evidence>
<keyword evidence="2" id="KW-1185">Reference proteome</keyword>
<dbReference type="OrthoDB" id="4456803at2759"/>